<name>A0A089LNH0_PAEBO</name>
<feature type="transmembrane region" description="Helical" evidence="1">
    <location>
        <begin position="6"/>
        <end position="24"/>
    </location>
</feature>
<dbReference type="Proteomes" id="UP000029518">
    <property type="component" value="Chromosome"/>
</dbReference>
<evidence type="ECO:0000256" key="1">
    <source>
        <dbReference type="SAM" id="Phobius"/>
    </source>
</evidence>
<sequence>MGRTRIVFMGIAAAVIIVALGVIIKYNHSSAKYDIYRDHRELFAAVKEETELLMASLDNRSDIGNTFIYSNNGNAVGHQFLDGANESLQGKVGQIIALSEDKLNFVRYNRQDGKSLIRFVFDWEGEHGNTYHIVYCDSQDLAEKAYSEEPVKYKLDKLADGWYGIEIK</sequence>
<reference evidence="2" key="1">
    <citation type="submission" date="2014-08" db="EMBL/GenBank/DDBJ databases">
        <title>Comparative genomics of the Paenibacillus odorifer group.</title>
        <authorList>
            <person name="den Bakker H.C."/>
            <person name="Tsai Y.-C.Y.-C."/>
            <person name="Martin N."/>
            <person name="Korlach J."/>
            <person name="Wiedmann M."/>
        </authorList>
    </citation>
    <scope>NUCLEOTIDE SEQUENCE [LARGE SCALE GENOMIC DNA]</scope>
    <source>
        <strain evidence="2">DSM 13188</strain>
    </source>
</reference>
<dbReference type="EMBL" id="CP009285">
    <property type="protein sequence ID" value="AIQ61635.1"/>
    <property type="molecule type" value="Genomic_DNA"/>
</dbReference>
<keyword evidence="1" id="KW-0472">Membrane</keyword>
<gene>
    <name evidence="2" type="ORF">PBOR_35580</name>
</gene>
<evidence type="ECO:0000313" key="3">
    <source>
        <dbReference type="Proteomes" id="UP000029518"/>
    </source>
</evidence>
<organism evidence="2 3">
    <name type="scientific">Paenibacillus borealis</name>
    <dbReference type="NCBI Taxonomy" id="160799"/>
    <lineage>
        <taxon>Bacteria</taxon>
        <taxon>Bacillati</taxon>
        <taxon>Bacillota</taxon>
        <taxon>Bacilli</taxon>
        <taxon>Bacillales</taxon>
        <taxon>Paenibacillaceae</taxon>
        <taxon>Paenibacillus</taxon>
    </lineage>
</organism>
<dbReference type="AlphaFoldDB" id="A0A089LNH0"/>
<keyword evidence="3" id="KW-1185">Reference proteome</keyword>
<proteinExistence type="predicted"/>
<keyword evidence="1" id="KW-0812">Transmembrane</keyword>
<accession>A0A089LNH0</accession>
<keyword evidence="1" id="KW-1133">Transmembrane helix</keyword>
<dbReference type="KEGG" id="pbd:PBOR_35580"/>
<dbReference type="OrthoDB" id="2660467at2"/>
<protein>
    <submittedName>
        <fullName evidence="2">Uncharacterized protein</fullName>
    </submittedName>
</protein>
<dbReference type="RefSeq" id="WP_042218562.1">
    <property type="nucleotide sequence ID" value="NZ_CP009285.1"/>
</dbReference>
<evidence type="ECO:0000313" key="2">
    <source>
        <dbReference type="EMBL" id="AIQ61635.1"/>
    </source>
</evidence>
<dbReference type="HOGENOM" id="CLU_1584863_0_0_9"/>